<dbReference type="AlphaFoldDB" id="H6BSB5"/>
<dbReference type="InParanoid" id="H6BSB5"/>
<dbReference type="Proteomes" id="UP000007304">
    <property type="component" value="Unassembled WGS sequence"/>
</dbReference>
<evidence type="ECO:0000313" key="2">
    <source>
        <dbReference type="Proteomes" id="UP000007304"/>
    </source>
</evidence>
<accession>H6BSB5</accession>
<gene>
    <name evidence="1" type="ORF">HMPREF1120_01515</name>
</gene>
<keyword evidence="2" id="KW-1185">Reference proteome</keyword>
<dbReference type="GeneID" id="20306154"/>
<protein>
    <submittedName>
        <fullName evidence="1">Uncharacterized protein</fullName>
    </submittedName>
</protein>
<dbReference type="eggNOG" id="ENOG502TB21">
    <property type="taxonomic scope" value="Eukaryota"/>
</dbReference>
<dbReference type="VEuPathDB" id="FungiDB:HMPREF1120_01515"/>
<name>H6BSB5_EXODN</name>
<evidence type="ECO:0000313" key="1">
    <source>
        <dbReference type="EMBL" id="EHY53321.1"/>
    </source>
</evidence>
<sequence>MRALWYDVFKQGKTLADAPPDVLAQESNMAWSTNVSGKNTRFFNIITEKDDVIAGAVVHFTDIKSYDDLLELTGSIPWMEADFAVGRPFLYQNFVSVEKLFHQNGKYLGVEPIKRIQPFTTSPTVTWYVILTAKTSEGFDEGHGVENALQAFRMLKGGIAEEVFDLLPPDDGLILRIKANDRAEVEEYLHNFLSVRHGAVDVLVLKTKSTCVWDFAFF</sequence>
<dbReference type="RefSeq" id="XP_009153782.1">
    <property type="nucleotide sequence ID" value="XM_009155534.1"/>
</dbReference>
<dbReference type="HOGENOM" id="CLU_1255715_0_0_1"/>
<reference evidence="1" key="1">
    <citation type="submission" date="2011-07" db="EMBL/GenBank/DDBJ databases">
        <title>The Genome Sequence of Exophiala (Wangiella) dermatitidis NIH/UT8656.</title>
        <authorList>
            <consortium name="The Broad Institute Genome Sequencing Platform"/>
            <person name="Cuomo C."/>
            <person name="Wang Z."/>
            <person name="Hunicke-Smith S."/>
            <person name="Szanislo P.J."/>
            <person name="Earl A."/>
            <person name="Young S.K."/>
            <person name="Zeng Q."/>
            <person name="Gargeya S."/>
            <person name="Fitzgerald M."/>
            <person name="Haas B."/>
            <person name="Abouelleil A."/>
            <person name="Alvarado L."/>
            <person name="Arachchi H.M."/>
            <person name="Berlin A."/>
            <person name="Brown A."/>
            <person name="Chapman S.B."/>
            <person name="Chen Z."/>
            <person name="Dunbar C."/>
            <person name="Freedman E."/>
            <person name="Gearin G."/>
            <person name="Gellesch M."/>
            <person name="Goldberg J."/>
            <person name="Griggs A."/>
            <person name="Gujja S."/>
            <person name="Heiman D."/>
            <person name="Howarth C."/>
            <person name="Larson L."/>
            <person name="Lui A."/>
            <person name="MacDonald P.J.P."/>
            <person name="Montmayeur A."/>
            <person name="Murphy C."/>
            <person name="Neiman D."/>
            <person name="Pearson M."/>
            <person name="Priest M."/>
            <person name="Roberts A."/>
            <person name="Saif S."/>
            <person name="Shea T."/>
            <person name="Shenoy N."/>
            <person name="Sisk P."/>
            <person name="Stolte C."/>
            <person name="Sykes S."/>
            <person name="Wortman J."/>
            <person name="Nusbaum C."/>
            <person name="Birren B."/>
        </authorList>
    </citation>
    <scope>NUCLEOTIDE SEQUENCE</scope>
    <source>
        <strain evidence="1">NIH/UT8656</strain>
    </source>
</reference>
<dbReference type="OMA" id="QYVEEMP"/>
<proteinExistence type="predicted"/>
<organism evidence="1 2">
    <name type="scientific">Exophiala dermatitidis (strain ATCC 34100 / CBS 525.76 / NIH/UT8656)</name>
    <name type="common">Black yeast</name>
    <name type="synonym">Wangiella dermatitidis</name>
    <dbReference type="NCBI Taxonomy" id="858893"/>
    <lineage>
        <taxon>Eukaryota</taxon>
        <taxon>Fungi</taxon>
        <taxon>Dikarya</taxon>
        <taxon>Ascomycota</taxon>
        <taxon>Pezizomycotina</taxon>
        <taxon>Eurotiomycetes</taxon>
        <taxon>Chaetothyriomycetidae</taxon>
        <taxon>Chaetothyriales</taxon>
        <taxon>Herpotrichiellaceae</taxon>
        <taxon>Exophiala</taxon>
    </lineage>
</organism>
<dbReference type="EMBL" id="JH226131">
    <property type="protein sequence ID" value="EHY53321.1"/>
    <property type="molecule type" value="Genomic_DNA"/>
</dbReference>